<keyword evidence="3" id="KW-1185">Reference proteome</keyword>
<dbReference type="Proteomes" id="UP000463051">
    <property type="component" value="Unassembled WGS sequence"/>
</dbReference>
<organism evidence="2 3">
    <name type="scientific">Paenibacillus monticola</name>
    <dbReference type="NCBI Taxonomy" id="2666075"/>
    <lineage>
        <taxon>Bacteria</taxon>
        <taxon>Bacillati</taxon>
        <taxon>Bacillota</taxon>
        <taxon>Bacilli</taxon>
        <taxon>Bacillales</taxon>
        <taxon>Paenibacillaceae</taxon>
        <taxon>Paenibacillus</taxon>
    </lineage>
</organism>
<accession>A0A7X2L309</accession>
<sequence>MKKIVILLTALLLVIGLSYPAGTEQADAAAAPVYTEISTFIDGKLIISASKSVLVNGASYVPVKLLNQIPGLTIASAASGVTITGTTGSAKLNKDNSVLYKNSNYVNFKTLLKLGTIDGKYASSAVSLFMWSTEEGKTKSNNMLYAISKLPGTMGQAIGKKVYMYGHPGSHWVTDVQYIDETTQTLTMQNEAGTVWTLDLTNYEDNTMYTAETLQLLKDVINGHAVWARNSEISNSPFKNMEKASVKDFRSNPNSGNLEIIIRRANGQEVNMNIPPSANPAEYVTGLFYIENPRNAISDKVWAAIREERVIVGMKPEEVFLSWGTPDSINEDLAYVVYGNVYLYFINNKVYYIYKM</sequence>
<dbReference type="AlphaFoldDB" id="A0A7X2L309"/>
<keyword evidence="1" id="KW-0732">Signal</keyword>
<feature type="signal peptide" evidence="1">
    <location>
        <begin position="1"/>
        <end position="23"/>
    </location>
</feature>
<dbReference type="EMBL" id="WJXB01000007">
    <property type="protein sequence ID" value="MRN54969.1"/>
    <property type="molecule type" value="Genomic_DNA"/>
</dbReference>
<name>A0A7X2L309_9BACL</name>
<feature type="chain" id="PRO_5039597714" description="Copper amine oxidase-like N-terminal domain-containing protein" evidence="1">
    <location>
        <begin position="24"/>
        <end position="356"/>
    </location>
</feature>
<evidence type="ECO:0000313" key="2">
    <source>
        <dbReference type="EMBL" id="MRN54969.1"/>
    </source>
</evidence>
<gene>
    <name evidence="2" type="ORF">GJB61_18480</name>
</gene>
<evidence type="ECO:0008006" key="4">
    <source>
        <dbReference type="Google" id="ProtNLM"/>
    </source>
</evidence>
<protein>
    <recommendedName>
        <fullName evidence="4">Copper amine oxidase-like N-terminal domain-containing protein</fullName>
    </recommendedName>
</protein>
<evidence type="ECO:0000256" key="1">
    <source>
        <dbReference type="SAM" id="SignalP"/>
    </source>
</evidence>
<proteinExistence type="predicted"/>
<evidence type="ECO:0000313" key="3">
    <source>
        <dbReference type="Proteomes" id="UP000463051"/>
    </source>
</evidence>
<reference evidence="2 3" key="1">
    <citation type="submission" date="2019-11" db="EMBL/GenBank/DDBJ databases">
        <title>Paenibacillus monticola sp. nov., a novel PGPR strain isolated from mountain sample in China.</title>
        <authorList>
            <person name="Zhao Q."/>
            <person name="Li H.-P."/>
            <person name="Zhang J.-L."/>
        </authorList>
    </citation>
    <scope>NUCLEOTIDE SEQUENCE [LARGE SCALE GENOMIC DNA]</scope>
    <source>
        <strain evidence="2 3">LC-T2</strain>
    </source>
</reference>
<dbReference type="RefSeq" id="WP_154120486.1">
    <property type="nucleotide sequence ID" value="NZ_WJXB01000007.1"/>
</dbReference>
<comment type="caution">
    <text evidence="2">The sequence shown here is derived from an EMBL/GenBank/DDBJ whole genome shotgun (WGS) entry which is preliminary data.</text>
</comment>